<sequence>MIRDPLAEWDGPYPYDELADIGVTPDYTHKAMGEVTFTLMTQSKLSGRARQAWHELNDLQNRLLIDFLLYDVDLVGEIQAARGRTAPEPVELDEPPRLAGATELPREMLTGLADEFRATTSLDELLPIRVLQDVDMYPPLSVIDGLLRFDK</sequence>
<gene>
    <name evidence="1" type="ORF">GCM10009839_49970</name>
</gene>
<name>A0ABN2UQE6_9ACTN</name>
<evidence type="ECO:0000313" key="2">
    <source>
        <dbReference type="Proteomes" id="UP001500751"/>
    </source>
</evidence>
<organism evidence="1 2">
    <name type="scientific">Catenulispora yoronensis</name>
    <dbReference type="NCBI Taxonomy" id="450799"/>
    <lineage>
        <taxon>Bacteria</taxon>
        <taxon>Bacillati</taxon>
        <taxon>Actinomycetota</taxon>
        <taxon>Actinomycetes</taxon>
        <taxon>Catenulisporales</taxon>
        <taxon>Catenulisporaceae</taxon>
        <taxon>Catenulispora</taxon>
    </lineage>
</organism>
<dbReference type="Proteomes" id="UP001500751">
    <property type="component" value="Unassembled WGS sequence"/>
</dbReference>
<accession>A0ABN2UQE6</accession>
<dbReference type="RefSeq" id="WP_344668080.1">
    <property type="nucleotide sequence ID" value="NZ_BAAAQN010000031.1"/>
</dbReference>
<reference evidence="1 2" key="1">
    <citation type="journal article" date="2019" name="Int. J. Syst. Evol. Microbiol.">
        <title>The Global Catalogue of Microorganisms (GCM) 10K type strain sequencing project: providing services to taxonomists for standard genome sequencing and annotation.</title>
        <authorList>
            <consortium name="The Broad Institute Genomics Platform"/>
            <consortium name="The Broad Institute Genome Sequencing Center for Infectious Disease"/>
            <person name="Wu L."/>
            <person name="Ma J."/>
        </authorList>
    </citation>
    <scope>NUCLEOTIDE SEQUENCE [LARGE SCALE GENOMIC DNA]</scope>
    <source>
        <strain evidence="1 2">JCM 16014</strain>
    </source>
</reference>
<comment type="caution">
    <text evidence="1">The sequence shown here is derived from an EMBL/GenBank/DDBJ whole genome shotgun (WGS) entry which is preliminary data.</text>
</comment>
<evidence type="ECO:0000313" key="1">
    <source>
        <dbReference type="EMBL" id="GAA2041510.1"/>
    </source>
</evidence>
<keyword evidence="2" id="KW-1185">Reference proteome</keyword>
<dbReference type="EMBL" id="BAAAQN010000031">
    <property type="protein sequence ID" value="GAA2041510.1"/>
    <property type="molecule type" value="Genomic_DNA"/>
</dbReference>
<protein>
    <submittedName>
        <fullName evidence="1">Uncharacterized protein</fullName>
    </submittedName>
</protein>
<proteinExistence type="predicted"/>